<dbReference type="SUPFAM" id="SSF56655">
    <property type="entry name" value="Carbohydrate phosphatase"/>
    <property type="match status" value="1"/>
</dbReference>
<feature type="binding site" evidence="1">
    <location>
        <position position="83"/>
    </location>
    <ligand>
        <name>Mg(2+)</name>
        <dbReference type="ChEBI" id="CHEBI:18420"/>
        <label>1</label>
        <note>catalytic</note>
    </ligand>
</feature>
<dbReference type="Gene3D" id="3.30.540.10">
    <property type="entry name" value="Fructose-1,6-Bisphosphatase, subunit A, domain 1"/>
    <property type="match status" value="1"/>
</dbReference>
<accession>Q1PL94</accession>
<dbReference type="Pfam" id="PF00459">
    <property type="entry name" value="Inositol_P"/>
    <property type="match status" value="1"/>
</dbReference>
<dbReference type="AlphaFoldDB" id="Q1PL94"/>
<dbReference type="GO" id="GO:0050427">
    <property type="term" value="P:3'-phosphoadenosine 5'-phosphosulfate metabolic process"/>
    <property type="evidence" value="ECO:0007669"/>
    <property type="project" value="TreeGrafter"/>
</dbReference>
<reference evidence="2" key="1">
    <citation type="journal article" date="2006" name="Science">
        <title>Genomic islands and the ecology and evolution of Prochlorococcus.</title>
        <authorList>
            <person name="Coleman M.L."/>
            <person name="Sullivan M.B."/>
            <person name="Martiny A.C."/>
            <person name="Steglich C."/>
            <person name="Barry K."/>
            <person name="Delong E.F."/>
            <person name="Chisholm S.W."/>
        </authorList>
    </citation>
    <scope>NUCLEOTIDE SEQUENCE</scope>
</reference>
<dbReference type="GO" id="GO:0008441">
    <property type="term" value="F:3'(2'),5'-bisphosphate nucleotidase activity"/>
    <property type="evidence" value="ECO:0007669"/>
    <property type="project" value="TreeGrafter"/>
</dbReference>
<reference evidence="2" key="2">
    <citation type="submission" date="2006-04" db="EMBL/GenBank/DDBJ databases">
        <title>Sequencing of the draft fosmids and assembly of Prochlorococcus marinus environmental genome fragment.</title>
        <authorList>
            <consortium name="US DOE Joint Genome Institute (JGI)"/>
            <person name="Copeland A."/>
            <person name="Lucas S."/>
            <person name="Lapidus A."/>
            <person name="Barry K."/>
            <person name="Detter J.C."/>
            <person name="Glavina T."/>
            <person name="Hammon N."/>
            <person name="Israni S."/>
            <person name="Richardson P."/>
        </authorList>
    </citation>
    <scope>NUCLEOTIDE SEQUENCE</scope>
</reference>
<dbReference type="Gene3D" id="3.40.190.80">
    <property type="match status" value="1"/>
</dbReference>
<sequence length="300" mass="34162">MIKLPSGVDINNLIDDIRIFSWEAADILLYYSKLLENSDYKKNILKNNNEEDPVTLADLKVNEIIIKRINEKYQNINWDILSEENVKISSNVFNSKKDWIWVLDPLDGTKDFIQGTGNYAMHLALNYKHKPYVGFVLIPDKNQLWIADGKKTWCEKRDRSKYAPIFLKNKNLHDMTLVTSKNHGNEILRKLIHKINFCKVETMGSIGCKIASIVKGDSDIYICLSLPSKSSPKDWDFAAPDSILKAAGGAITNLDNQELSYGKNNFEQGGIIVATNNRNTHGSICLEIKKIIENNKIYPL</sequence>
<dbReference type="InterPro" id="IPR000760">
    <property type="entry name" value="Inositol_monophosphatase-like"/>
</dbReference>
<comment type="cofactor">
    <cofactor evidence="1">
        <name>Mg(2+)</name>
        <dbReference type="ChEBI" id="CHEBI:18420"/>
    </cofactor>
</comment>
<dbReference type="CDD" id="cd01638">
    <property type="entry name" value="CysQ"/>
    <property type="match status" value="1"/>
</dbReference>
<organism evidence="2">
    <name type="scientific">uncultured Prochlorococcus marinus clone ASNC1363</name>
    <dbReference type="NCBI Taxonomy" id="379364"/>
    <lineage>
        <taxon>Bacteria</taxon>
        <taxon>Bacillati</taxon>
        <taxon>Cyanobacteriota</taxon>
        <taxon>Cyanophyceae</taxon>
        <taxon>Synechococcales</taxon>
        <taxon>Prochlorococcaceae</taxon>
        <taxon>Prochlorococcus</taxon>
    </lineage>
</organism>
<protein>
    <submittedName>
        <fullName evidence="2">CysQ protein-like</fullName>
    </submittedName>
</protein>
<dbReference type="PRINTS" id="PR00377">
    <property type="entry name" value="IMPHPHTASES"/>
</dbReference>
<feature type="binding site" evidence="1">
    <location>
        <position position="236"/>
    </location>
    <ligand>
        <name>Mg(2+)</name>
        <dbReference type="ChEBI" id="CHEBI:18420"/>
        <label>1</label>
        <note>catalytic</note>
    </ligand>
</feature>
<gene>
    <name evidence="2" type="ORF">ASNC1363_0015</name>
</gene>
<name>Q1PL94_PROMR</name>
<feature type="binding site" evidence="1">
    <location>
        <position position="107"/>
    </location>
    <ligand>
        <name>Mg(2+)</name>
        <dbReference type="ChEBI" id="CHEBI:18420"/>
        <label>1</label>
        <note>catalytic</note>
    </ligand>
</feature>
<keyword evidence="1" id="KW-0479">Metal-binding</keyword>
<dbReference type="GO" id="GO:0000103">
    <property type="term" value="P:sulfate assimilation"/>
    <property type="evidence" value="ECO:0007669"/>
    <property type="project" value="TreeGrafter"/>
</dbReference>
<feature type="binding site" evidence="1">
    <location>
        <position position="106"/>
    </location>
    <ligand>
        <name>Mg(2+)</name>
        <dbReference type="ChEBI" id="CHEBI:18420"/>
        <label>1</label>
        <note>catalytic</note>
    </ligand>
</feature>
<feature type="binding site" evidence="1">
    <location>
        <position position="104"/>
    </location>
    <ligand>
        <name>Mg(2+)</name>
        <dbReference type="ChEBI" id="CHEBI:18420"/>
        <label>1</label>
        <note>catalytic</note>
    </ligand>
</feature>
<dbReference type="PANTHER" id="PTHR43028">
    <property type="entry name" value="3'(2'),5'-BISPHOSPHATE NUCLEOTIDASE 1"/>
    <property type="match status" value="1"/>
</dbReference>
<dbReference type="InterPro" id="IPR050725">
    <property type="entry name" value="CysQ/Inositol_MonoPase"/>
</dbReference>
<keyword evidence="1" id="KW-0460">Magnesium</keyword>
<dbReference type="EMBL" id="DQ366712">
    <property type="protein sequence ID" value="ABE10779.1"/>
    <property type="molecule type" value="Genomic_DNA"/>
</dbReference>
<dbReference type="GO" id="GO:0046872">
    <property type="term" value="F:metal ion binding"/>
    <property type="evidence" value="ECO:0007669"/>
    <property type="project" value="UniProtKB-KW"/>
</dbReference>
<evidence type="ECO:0000313" key="2">
    <source>
        <dbReference type="EMBL" id="ABE10779.1"/>
    </source>
</evidence>
<dbReference type="PANTHER" id="PTHR43028:SF1">
    <property type="entry name" value="AMMONIUM TRANSPORT PROTEIN"/>
    <property type="match status" value="1"/>
</dbReference>
<evidence type="ECO:0000256" key="1">
    <source>
        <dbReference type="PIRSR" id="PIRSR600760-2"/>
    </source>
</evidence>
<proteinExistence type="predicted"/>